<dbReference type="EMBL" id="DF977460">
    <property type="protein sequence ID" value="GAW25878.1"/>
    <property type="molecule type" value="Genomic_DNA"/>
</dbReference>
<keyword evidence="3" id="KW-1185">Reference proteome</keyword>
<dbReference type="OrthoDB" id="422362at2759"/>
<proteinExistence type="predicted"/>
<accession>A0A1S8A701</accession>
<evidence type="ECO:0000313" key="2">
    <source>
        <dbReference type="EMBL" id="GAW25878.1"/>
    </source>
</evidence>
<dbReference type="AlphaFoldDB" id="A0A1S8A701"/>
<sequence>MTSTQLRPVTFIKHRLPAPRHYCFWPTQRRSKPHPPRSASATGKARVAVLYQALNPPIINGVRKPRKPGGT</sequence>
<protein>
    <submittedName>
        <fullName evidence="2">Uncharacterized protein</fullName>
    </submittedName>
</protein>
<organism evidence="2">
    <name type="scientific">Rosellinia necatrix</name>
    <name type="common">White root-rot fungus</name>
    <dbReference type="NCBI Taxonomy" id="77044"/>
    <lineage>
        <taxon>Eukaryota</taxon>
        <taxon>Fungi</taxon>
        <taxon>Dikarya</taxon>
        <taxon>Ascomycota</taxon>
        <taxon>Pezizomycotina</taxon>
        <taxon>Sordariomycetes</taxon>
        <taxon>Xylariomycetidae</taxon>
        <taxon>Xylariales</taxon>
        <taxon>Xylariaceae</taxon>
        <taxon>Rosellinia</taxon>
    </lineage>
</organism>
<evidence type="ECO:0000256" key="1">
    <source>
        <dbReference type="SAM" id="MobiDB-lite"/>
    </source>
</evidence>
<reference evidence="2" key="1">
    <citation type="submission" date="2016-03" db="EMBL/GenBank/DDBJ databases">
        <title>Draft genome sequence of Rosellinia necatrix.</title>
        <authorList>
            <person name="Kanematsu S."/>
        </authorList>
    </citation>
    <scope>NUCLEOTIDE SEQUENCE [LARGE SCALE GENOMIC DNA]</scope>
    <source>
        <strain evidence="2">W97</strain>
    </source>
</reference>
<evidence type="ECO:0000313" key="3">
    <source>
        <dbReference type="Proteomes" id="UP000054516"/>
    </source>
</evidence>
<name>A0A1S8A701_ROSNE</name>
<gene>
    <name evidence="2" type="ORF">SAMD00023353_1500250</name>
</gene>
<dbReference type="Proteomes" id="UP000054516">
    <property type="component" value="Unassembled WGS sequence"/>
</dbReference>
<feature type="region of interest" description="Disordered" evidence="1">
    <location>
        <begin position="25"/>
        <end position="44"/>
    </location>
</feature>